<dbReference type="GO" id="GO:0001731">
    <property type="term" value="P:formation of translation preinitiation complex"/>
    <property type="evidence" value="ECO:0007669"/>
    <property type="project" value="TreeGrafter"/>
</dbReference>
<comment type="subcellular location">
    <subcellularLocation>
        <location evidence="4">Cytoplasm</location>
    </subcellularLocation>
</comment>
<evidence type="ECO:0000256" key="1">
    <source>
        <dbReference type="ARBA" id="ARBA00007514"/>
    </source>
</evidence>
<dbReference type="GO" id="GO:0005737">
    <property type="term" value="C:cytoplasm"/>
    <property type="evidence" value="ECO:0007669"/>
    <property type="project" value="UniProtKB-SubCell"/>
</dbReference>
<feature type="domain" description="SUI1" evidence="6">
    <location>
        <begin position="97"/>
        <end position="168"/>
    </location>
</feature>
<dbReference type="InterPro" id="IPR036877">
    <property type="entry name" value="SUI1_dom_sf"/>
</dbReference>
<evidence type="ECO:0000256" key="3">
    <source>
        <dbReference type="ARBA" id="ARBA00020058"/>
    </source>
</evidence>
<evidence type="ECO:0000313" key="7">
    <source>
        <dbReference type="EMBL" id="KAE9981222.1"/>
    </source>
</evidence>
<dbReference type="GO" id="GO:1990904">
    <property type="term" value="C:ribonucleoprotein complex"/>
    <property type="evidence" value="ECO:0007669"/>
    <property type="project" value="UniProtKB-KW"/>
</dbReference>
<dbReference type="PROSITE" id="PS50296">
    <property type="entry name" value="SUI1"/>
    <property type="match status" value="1"/>
</dbReference>
<dbReference type="NCBIfam" id="TIGR01159">
    <property type="entry name" value="DRP1"/>
    <property type="match status" value="1"/>
</dbReference>
<sequence length="214" mass="23608">MAEAPVTEAKQVVYCGVCSLPPEYCEFGGTTKKCEDWLLEHSPELHQKIYSEDAITQNLSTLSVDAQKRAEKDAQKKASKAAAAESREAEKRASSKVLIKRIERNKRKYVTCVQGLENFNYELKKISKDFGKKFACGSSVTKIPGGGEEITVQGDVAYDIEEWMIDTMKEIPEDNIEVIEEKKKKGGASATAAGGVGMVMTTTDDEEQPLKEAM</sequence>
<keyword evidence="8" id="KW-1185">Reference proteome</keyword>
<evidence type="ECO:0000256" key="5">
    <source>
        <dbReference type="SAM" id="MobiDB-lite"/>
    </source>
</evidence>
<evidence type="ECO:0000256" key="2">
    <source>
        <dbReference type="ARBA" id="ARBA00011742"/>
    </source>
</evidence>
<dbReference type="SUPFAM" id="SSF55159">
    <property type="entry name" value="eIF1-like"/>
    <property type="match status" value="1"/>
</dbReference>
<name>A0A8H3Z5D5_VENIN</name>
<dbReference type="GO" id="GO:0003729">
    <property type="term" value="F:mRNA binding"/>
    <property type="evidence" value="ECO:0007669"/>
    <property type="project" value="TreeGrafter"/>
</dbReference>
<comment type="domain">
    <text evidence="4">The SUI1 domain may be involved in RNA binding.</text>
</comment>
<organism evidence="7 8">
    <name type="scientific">Venturia inaequalis</name>
    <name type="common">Apple scab fungus</name>
    <dbReference type="NCBI Taxonomy" id="5025"/>
    <lineage>
        <taxon>Eukaryota</taxon>
        <taxon>Fungi</taxon>
        <taxon>Dikarya</taxon>
        <taxon>Ascomycota</taxon>
        <taxon>Pezizomycotina</taxon>
        <taxon>Dothideomycetes</taxon>
        <taxon>Pleosporomycetidae</taxon>
        <taxon>Venturiales</taxon>
        <taxon>Venturiaceae</taxon>
        <taxon>Venturia</taxon>
    </lineage>
</organism>
<dbReference type="EMBL" id="WNWR01000368">
    <property type="protein sequence ID" value="KAE9981222.1"/>
    <property type="molecule type" value="Genomic_DNA"/>
</dbReference>
<dbReference type="GO" id="GO:0002188">
    <property type="term" value="P:translation reinitiation"/>
    <property type="evidence" value="ECO:0007669"/>
    <property type="project" value="TreeGrafter"/>
</dbReference>
<dbReference type="InterPro" id="IPR050318">
    <property type="entry name" value="DENR/SUI1_TIF"/>
</dbReference>
<dbReference type="GO" id="GO:0003743">
    <property type="term" value="F:translation initiation factor activity"/>
    <property type="evidence" value="ECO:0007669"/>
    <property type="project" value="InterPro"/>
</dbReference>
<dbReference type="Gene3D" id="3.30.780.10">
    <property type="entry name" value="SUI1-like domain"/>
    <property type="match status" value="1"/>
</dbReference>
<gene>
    <name evidence="7" type="ORF">EG327_006290</name>
</gene>
<keyword evidence="4" id="KW-0689">Ribosomal protein</keyword>
<dbReference type="InterPro" id="IPR046447">
    <property type="entry name" value="DENR_C"/>
</dbReference>
<comment type="subunit">
    <text evidence="2 4">Interacts with the 40S ribosomal subunit.</text>
</comment>
<dbReference type="InterPro" id="IPR048517">
    <property type="entry name" value="DENR_N"/>
</dbReference>
<comment type="caution">
    <text evidence="7">The sequence shown here is derived from an EMBL/GenBank/DDBJ whole genome shotgun (WGS) entry which is preliminary data.</text>
</comment>
<dbReference type="InterPro" id="IPR001950">
    <property type="entry name" value="SUI1"/>
</dbReference>
<evidence type="ECO:0000313" key="8">
    <source>
        <dbReference type="Proteomes" id="UP000490939"/>
    </source>
</evidence>
<dbReference type="AlphaFoldDB" id="A0A8H3Z5D5"/>
<dbReference type="GO" id="GO:0005840">
    <property type="term" value="C:ribosome"/>
    <property type="evidence" value="ECO:0007669"/>
    <property type="project" value="UniProtKB-KW"/>
</dbReference>
<dbReference type="PANTHER" id="PTHR12789:SF0">
    <property type="entry name" value="DENSITY-REGULATED PROTEIN"/>
    <property type="match status" value="1"/>
</dbReference>
<dbReference type="InterPro" id="IPR005873">
    <property type="entry name" value="DENR_eukaryotes"/>
</dbReference>
<feature type="compositionally biased region" description="Low complexity" evidence="5">
    <location>
        <begin position="189"/>
        <end position="202"/>
    </location>
</feature>
<feature type="region of interest" description="Disordered" evidence="5">
    <location>
        <begin position="189"/>
        <end position="214"/>
    </location>
</feature>
<dbReference type="Pfam" id="PF21023">
    <property type="entry name" value="DENR_N"/>
    <property type="match status" value="1"/>
</dbReference>
<protein>
    <recommendedName>
        <fullName evidence="3 4">Translation machinery-associated protein 22</fullName>
    </recommendedName>
</protein>
<evidence type="ECO:0000256" key="4">
    <source>
        <dbReference type="RuleBase" id="RU361273"/>
    </source>
</evidence>
<proteinExistence type="inferred from homology"/>
<dbReference type="PANTHER" id="PTHR12789">
    <property type="entry name" value="DENSITY-REGULATED PROTEIN HOMOLOG"/>
    <property type="match status" value="1"/>
</dbReference>
<dbReference type="Proteomes" id="UP000490939">
    <property type="component" value="Unassembled WGS sequence"/>
</dbReference>
<keyword evidence="4" id="KW-0687">Ribonucleoprotein</keyword>
<comment type="similarity">
    <text evidence="1 4">Belongs to the DENR family.</text>
</comment>
<dbReference type="Pfam" id="PF01253">
    <property type="entry name" value="SUI1"/>
    <property type="match status" value="1"/>
</dbReference>
<reference evidence="7 8" key="1">
    <citation type="submission" date="2019-07" db="EMBL/GenBank/DDBJ databases">
        <title>Venturia inaequalis Genome Resource.</title>
        <authorList>
            <person name="Lichtner F.J."/>
        </authorList>
    </citation>
    <scope>NUCLEOTIDE SEQUENCE [LARGE SCALE GENOMIC DNA]</scope>
    <source>
        <strain evidence="7 8">DMI_063113</strain>
    </source>
</reference>
<accession>A0A8H3Z5D5</accession>
<evidence type="ECO:0000259" key="6">
    <source>
        <dbReference type="PROSITE" id="PS50296"/>
    </source>
</evidence>
<keyword evidence="4" id="KW-0963">Cytoplasm</keyword>
<dbReference type="CDD" id="cd11607">
    <property type="entry name" value="DENR_C"/>
    <property type="match status" value="1"/>
</dbReference>